<dbReference type="EMBL" id="MHQL01000020">
    <property type="protein sequence ID" value="OHA03140.1"/>
    <property type="molecule type" value="Genomic_DNA"/>
</dbReference>
<evidence type="ECO:0000256" key="4">
    <source>
        <dbReference type="ARBA" id="ARBA00022806"/>
    </source>
</evidence>
<dbReference type="CDD" id="cd18037">
    <property type="entry name" value="DEXSc_Pif1_like"/>
    <property type="match status" value="1"/>
</dbReference>
<keyword evidence="6" id="KW-0238">DNA-binding</keyword>
<evidence type="ECO:0000313" key="10">
    <source>
        <dbReference type="EMBL" id="OHA03140.1"/>
    </source>
</evidence>
<dbReference type="GO" id="GO:0003678">
    <property type="term" value="F:DNA helicase activity"/>
    <property type="evidence" value="ECO:0007669"/>
    <property type="project" value="InterPro"/>
</dbReference>
<protein>
    <recommendedName>
        <fullName evidence="9">AAA+ ATPase domain-containing protein</fullName>
    </recommendedName>
</protein>
<dbReference type="CDD" id="cd18809">
    <property type="entry name" value="SF1_C_RecD"/>
    <property type="match status" value="1"/>
</dbReference>
<reference evidence="10 11" key="1">
    <citation type="journal article" date="2016" name="Nat. Commun.">
        <title>Thousands of microbial genomes shed light on interconnected biogeochemical processes in an aquifer system.</title>
        <authorList>
            <person name="Anantharaman K."/>
            <person name="Brown C.T."/>
            <person name="Hug L.A."/>
            <person name="Sharon I."/>
            <person name="Castelle C.J."/>
            <person name="Probst A.J."/>
            <person name="Thomas B.C."/>
            <person name="Singh A."/>
            <person name="Wilkins M.J."/>
            <person name="Karaoz U."/>
            <person name="Brodie E.L."/>
            <person name="Williams K.H."/>
            <person name="Hubbard S.S."/>
            <person name="Banfield J.F."/>
        </authorList>
    </citation>
    <scope>NUCLEOTIDE SEQUENCE [LARGE SCALE GENOMIC DNA]</scope>
</reference>
<evidence type="ECO:0000256" key="7">
    <source>
        <dbReference type="ARBA" id="ARBA00023204"/>
    </source>
</evidence>
<comment type="caution">
    <text evidence="10">The sequence shown here is derived from an EMBL/GenBank/DDBJ whole genome shotgun (WGS) entry which is preliminary data.</text>
</comment>
<feature type="domain" description="AAA+ ATPase" evidence="9">
    <location>
        <begin position="12"/>
        <end position="159"/>
    </location>
</feature>
<evidence type="ECO:0000313" key="11">
    <source>
        <dbReference type="Proteomes" id="UP000177811"/>
    </source>
</evidence>
<organism evidence="10 11">
    <name type="scientific">Candidatus Sungbacteria bacterium RIFCSPHIGHO2_02_FULL_51_29</name>
    <dbReference type="NCBI Taxonomy" id="1802273"/>
    <lineage>
        <taxon>Bacteria</taxon>
        <taxon>Candidatus Sungiibacteriota</taxon>
    </lineage>
</organism>
<dbReference type="InterPro" id="IPR027417">
    <property type="entry name" value="P-loop_NTPase"/>
</dbReference>
<dbReference type="Pfam" id="PF05970">
    <property type="entry name" value="PIF1"/>
    <property type="match status" value="1"/>
</dbReference>
<evidence type="ECO:0000256" key="8">
    <source>
        <dbReference type="ARBA" id="ARBA00023235"/>
    </source>
</evidence>
<dbReference type="Gene3D" id="3.40.50.300">
    <property type="entry name" value="P-loop containing nucleotide triphosphate hydrolases"/>
    <property type="match status" value="2"/>
</dbReference>
<dbReference type="GO" id="GO:0006281">
    <property type="term" value="P:DNA repair"/>
    <property type="evidence" value="ECO:0007669"/>
    <property type="project" value="InterPro"/>
</dbReference>
<dbReference type="GO" id="GO:0000723">
    <property type="term" value="P:telomere maintenance"/>
    <property type="evidence" value="ECO:0007669"/>
    <property type="project" value="InterPro"/>
</dbReference>
<evidence type="ECO:0000259" key="9">
    <source>
        <dbReference type="SMART" id="SM00382"/>
    </source>
</evidence>
<dbReference type="InterPro" id="IPR051055">
    <property type="entry name" value="PIF1_helicase"/>
</dbReference>
<dbReference type="InterPro" id="IPR010285">
    <property type="entry name" value="DNA_helicase_pif1-like_DEAD"/>
</dbReference>
<evidence type="ECO:0000256" key="5">
    <source>
        <dbReference type="ARBA" id="ARBA00022840"/>
    </source>
</evidence>
<sequence>MTQEEALTILKTGVNVFLTGEPGSGKTHTINEYVAYLRKNDISPAITASTGIAATHIGGFTIHSWSGIGIRKQLSPYDLEMLEMNQRLHRRISAAPILIIDEISMLDGKTLILVDRVCRRIKRSEQAFGGMQVVFVGDFFQLPPIAREGDPPLQFAFSSESWSTASPVVCYLSEQHRQEDPAFLDVLSALRRGALDELHKAKFVGRYVRPEDISALAVTKLFPHNADVNRLNEAELAKLPHPPRTFHMTSRGALPLVEQLKRGCLSPEMLTLKKGARVMFTKNNFEAGFVNGTTGEVAGFRKDDGMPVIDTRNGMRTADPMEWTIADGAKVLARIEQVPLRLAWAMTVHKSQGMSMDAAFMDLSTAFEYGQGYVALSRVRTFAGLHLGGLNDKALEVHPDVLSHDAAFRILSEQLRTAFHGMNKSEVAKLQSDFIVACEGRAVPESGKRSVKAKRAKK</sequence>
<dbReference type="Pfam" id="PF21530">
    <property type="entry name" value="Pif1_2B_dom"/>
    <property type="match status" value="1"/>
</dbReference>
<evidence type="ECO:0000256" key="6">
    <source>
        <dbReference type="ARBA" id="ARBA00023125"/>
    </source>
</evidence>
<dbReference type="SMART" id="SM00382">
    <property type="entry name" value="AAA"/>
    <property type="match status" value="1"/>
</dbReference>
<evidence type="ECO:0000256" key="1">
    <source>
        <dbReference type="ARBA" id="ARBA00022741"/>
    </source>
</evidence>
<dbReference type="PANTHER" id="PTHR47642:SF5">
    <property type="entry name" value="ATP-DEPENDENT DNA HELICASE"/>
    <property type="match status" value="1"/>
</dbReference>
<dbReference type="Proteomes" id="UP000177811">
    <property type="component" value="Unassembled WGS sequence"/>
</dbReference>
<keyword evidence="2" id="KW-0227">DNA damage</keyword>
<keyword evidence="7" id="KW-0234">DNA repair</keyword>
<name>A0A1G2KUK5_9BACT</name>
<keyword evidence="3" id="KW-0378">Hydrolase</keyword>
<keyword evidence="5" id="KW-0067">ATP-binding</keyword>
<keyword evidence="4" id="KW-0347">Helicase</keyword>
<proteinExistence type="predicted"/>
<evidence type="ECO:0000256" key="2">
    <source>
        <dbReference type="ARBA" id="ARBA00022763"/>
    </source>
</evidence>
<dbReference type="AlphaFoldDB" id="A0A1G2KUK5"/>
<evidence type="ECO:0000256" key="3">
    <source>
        <dbReference type="ARBA" id="ARBA00022801"/>
    </source>
</evidence>
<dbReference type="SUPFAM" id="SSF52540">
    <property type="entry name" value="P-loop containing nucleoside triphosphate hydrolases"/>
    <property type="match status" value="2"/>
</dbReference>
<gene>
    <name evidence="10" type="ORF">A3C16_01690</name>
</gene>
<dbReference type="InterPro" id="IPR049163">
    <property type="entry name" value="Pif1-like_2B_dom"/>
</dbReference>
<keyword evidence="1" id="KW-0547">Nucleotide-binding</keyword>
<dbReference type="InterPro" id="IPR003593">
    <property type="entry name" value="AAA+_ATPase"/>
</dbReference>
<keyword evidence="8" id="KW-0413">Isomerase</keyword>
<accession>A0A1G2KUK5</accession>
<dbReference type="PANTHER" id="PTHR47642">
    <property type="entry name" value="ATP-DEPENDENT DNA HELICASE"/>
    <property type="match status" value="1"/>
</dbReference>